<dbReference type="Pfam" id="PF00996">
    <property type="entry name" value="GDI"/>
    <property type="match status" value="2"/>
</dbReference>
<feature type="region of interest" description="Disordered" evidence="2">
    <location>
        <begin position="248"/>
        <end position="298"/>
    </location>
</feature>
<feature type="compositionally biased region" description="Acidic residues" evidence="2">
    <location>
        <begin position="287"/>
        <end position="297"/>
    </location>
</feature>
<proteinExistence type="inferred from homology"/>
<dbReference type="GO" id="GO:0005737">
    <property type="term" value="C:cytoplasm"/>
    <property type="evidence" value="ECO:0007669"/>
    <property type="project" value="TreeGrafter"/>
</dbReference>
<dbReference type="PRINTS" id="PR00892">
    <property type="entry name" value="RABGDI"/>
</dbReference>
<gene>
    <name evidence="3" type="ORF">F3Y22_tig00111027pilonHSYRG00145</name>
</gene>
<dbReference type="Proteomes" id="UP000436088">
    <property type="component" value="Unassembled WGS sequence"/>
</dbReference>
<name>A0A6A2Z5D5_HIBSY</name>
<dbReference type="GO" id="GO:0016192">
    <property type="term" value="P:vesicle-mediated transport"/>
    <property type="evidence" value="ECO:0007669"/>
    <property type="project" value="TreeGrafter"/>
</dbReference>
<evidence type="ECO:0000256" key="1">
    <source>
        <dbReference type="ARBA" id="ARBA00005593"/>
    </source>
</evidence>
<dbReference type="SUPFAM" id="SSF51905">
    <property type="entry name" value="FAD/NAD(P)-binding domain"/>
    <property type="match status" value="3"/>
</dbReference>
<organism evidence="3 4">
    <name type="scientific">Hibiscus syriacus</name>
    <name type="common">Rose of Sharon</name>
    <dbReference type="NCBI Taxonomy" id="106335"/>
    <lineage>
        <taxon>Eukaryota</taxon>
        <taxon>Viridiplantae</taxon>
        <taxon>Streptophyta</taxon>
        <taxon>Embryophyta</taxon>
        <taxon>Tracheophyta</taxon>
        <taxon>Spermatophyta</taxon>
        <taxon>Magnoliopsida</taxon>
        <taxon>eudicotyledons</taxon>
        <taxon>Gunneridae</taxon>
        <taxon>Pentapetalae</taxon>
        <taxon>rosids</taxon>
        <taxon>malvids</taxon>
        <taxon>Malvales</taxon>
        <taxon>Malvaceae</taxon>
        <taxon>Malvoideae</taxon>
        <taxon>Hibiscus</taxon>
    </lineage>
</organism>
<evidence type="ECO:0000313" key="4">
    <source>
        <dbReference type="Proteomes" id="UP000436088"/>
    </source>
</evidence>
<dbReference type="InterPro" id="IPR036188">
    <property type="entry name" value="FAD/NAD-bd_sf"/>
</dbReference>
<feature type="compositionally biased region" description="Polar residues" evidence="2">
    <location>
        <begin position="399"/>
        <end position="410"/>
    </location>
</feature>
<dbReference type="PANTHER" id="PTHR11787:SF10">
    <property type="entry name" value="GUANOSINE NUCLEOTIDE DIPHOSPHATE DISSOCIATION INHIBITOR"/>
    <property type="match status" value="1"/>
</dbReference>
<dbReference type="GO" id="GO:0007264">
    <property type="term" value="P:small GTPase-mediated signal transduction"/>
    <property type="evidence" value="ECO:0007669"/>
    <property type="project" value="InterPro"/>
</dbReference>
<feature type="compositionally biased region" description="Polar residues" evidence="2">
    <location>
        <begin position="88"/>
        <end position="105"/>
    </location>
</feature>
<dbReference type="SUPFAM" id="SSF54373">
    <property type="entry name" value="FAD-linked reductases, C-terminal domain"/>
    <property type="match status" value="2"/>
</dbReference>
<dbReference type="PANTHER" id="PTHR11787">
    <property type="entry name" value="RAB GDP-DISSOCIATION INHIBITOR"/>
    <property type="match status" value="1"/>
</dbReference>
<dbReference type="Gene3D" id="1.10.405.10">
    <property type="entry name" value="Guanine Nucleotide Dissociation Inhibitor, domain 1"/>
    <property type="match status" value="1"/>
</dbReference>
<dbReference type="InterPro" id="IPR018203">
    <property type="entry name" value="GDP_dissociation_inhibitor"/>
</dbReference>
<feature type="compositionally biased region" description="Basic and acidic residues" evidence="2">
    <location>
        <begin position="257"/>
        <end position="276"/>
    </location>
</feature>
<dbReference type="FunFam" id="1.10.405.10:FF:000010">
    <property type="entry name" value="Guanosine nucleotide diphosphate dissociation inhibitor"/>
    <property type="match status" value="1"/>
</dbReference>
<dbReference type="AlphaFoldDB" id="A0A6A2Z5D5"/>
<feature type="region of interest" description="Disordered" evidence="2">
    <location>
        <begin position="395"/>
        <end position="428"/>
    </location>
</feature>
<dbReference type="GO" id="GO:0015031">
    <property type="term" value="P:protein transport"/>
    <property type="evidence" value="ECO:0007669"/>
    <property type="project" value="InterPro"/>
</dbReference>
<accession>A0A6A2Z5D5</accession>
<dbReference type="Gene3D" id="3.30.519.10">
    <property type="entry name" value="Guanine Nucleotide Dissociation Inhibitor, domain 2"/>
    <property type="match status" value="2"/>
</dbReference>
<dbReference type="PRINTS" id="PR00891">
    <property type="entry name" value="RABGDIREP"/>
</dbReference>
<keyword evidence="4" id="KW-1185">Reference proteome</keyword>
<evidence type="ECO:0000313" key="3">
    <source>
        <dbReference type="EMBL" id="KAE8686796.1"/>
    </source>
</evidence>
<dbReference type="InterPro" id="IPR000806">
    <property type="entry name" value="RabGDI"/>
</dbReference>
<feature type="region of interest" description="Disordered" evidence="2">
    <location>
        <begin position="55"/>
        <end position="118"/>
    </location>
</feature>
<comment type="similarity">
    <text evidence="1">Belongs to the Rab GDI family.</text>
</comment>
<dbReference type="GO" id="GO:0005093">
    <property type="term" value="F:Rab GDP-dissociation inhibitor activity"/>
    <property type="evidence" value="ECO:0007669"/>
    <property type="project" value="InterPro"/>
</dbReference>
<dbReference type="EMBL" id="VEPZ02001209">
    <property type="protein sequence ID" value="KAE8686796.1"/>
    <property type="molecule type" value="Genomic_DNA"/>
</dbReference>
<feature type="compositionally biased region" description="Basic and acidic residues" evidence="2">
    <location>
        <begin position="76"/>
        <end position="86"/>
    </location>
</feature>
<evidence type="ECO:0000256" key="2">
    <source>
        <dbReference type="SAM" id="MobiDB-lite"/>
    </source>
</evidence>
<sequence length="1113" mass="123238">MAEDKGNVKIEKLDGALKTFLEGLRPGAMLGREQGDAQRLSEAIVIVRNLTELADIKPSSDVSSRPMPRDSGNNGGDREKVQRGDGRGSSSNDQCEPSTVRSQGKPSGKNDKAKSVAKKKVSKEKLKCYFYDGPHLIRGCPEKCRIATIMKRMGEGEVAGIGAVASVKTTKPEKRLGPIEGINAAKQGIRHVTTTSSQESIQDRDVTRLRVSKQSSTIRDPKVLERREVKELSKALTTAESIKKFGVKKNKTSKTKPKVEGSGKRIHDEGKSKDEECCSSSGRESPINDEPDGESGEEVCNIDTISIVKDAKPRVRVEQTRGCKVKMPEVLRDYLRGPESSKVIDEPKIELSKEENEPKIEEALRVGSIRFIYAKAKNVALETILREGSKQRLAEDVQVRNNPSKTSGQESKGAKTLRGKATTEKLPNNNYKEITRSRLISQQLPVSTLLKLDAIKPPVNQDGFFMTLGASTLYGFVLPAIELTYKKAKQTVTTFGHGDADGYVVFGYRFLFHRDGLPRRLQGNSKGGKRVSARTIDVLRGTRVECDVMADVLHGSRGSDFLGLSLLSGIIIAALLPGTESLAVLFYNEKFQVEKGTALVFSLWGSLNYLYGRCEDLKFNGGLGGGALTASIQHVFSQQILSLFHSLPASSPSHISAIYHPHPHPHPRKIYKVPATDVEALKSQLMGLFEKRRARKFFIYVQDYDDNDPKSHEGLDLNKVTARELISKYGLEDDTIDFIGHALALYSDDSYLDQPALDFVKRMKLYAESLARFQGGSPYIYPLGLGELPQAFARLSAVYGGTYMLNKPECKVEFGDDGKVIGVTSEGETAKCKKVVCDPSYLSDRIKKVGKVARAICIMSHPIPDTNESHSAQVILPQKQLGRKSDMYLFCCSYAHNVAPKGKYIAFVSTEAETEDPKVELEPGIKLLGLVDEIFYDTYDRYVPTNDHAADNCFISASYDPTTHFETTVNDVIQMYTKITGKVLDLSVDLSAASAISHNHHCDDFLSFFYQNSWYLFCCSYAHNVAPKGKYIAFVSTEAETEDPKVELEPGIKLLGLVDEIFYDTYDRYVPTNDHAADNCFISASYDPTTHFETTVNDVIQMYTKITGKCSEE</sequence>
<reference evidence="3" key="1">
    <citation type="submission" date="2019-09" db="EMBL/GenBank/DDBJ databases">
        <title>Draft genome information of white flower Hibiscus syriacus.</title>
        <authorList>
            <person name="Kim Y.-M."/>
        </authorList>
    </citation>
    <scope>NUCLEOTIDE SEQUENCE [LARGE SCALE GENOMIC DNA]</scope>
    <source>
        <strain evidence="3">YM2019G1</strain>
    </source>
</reference>
<comment type="caution">
    <text evidence="3">The sequence shown here is derived from an EMBL/GenBank/DDBJ whole genome shotgun (WGS) entry which is preliminary data.</text>
</comment>
<protein>
    <submittedName>
        <fullName evidence="3">Rab GDP dissociation inhibitor alpha</fullName>
    </submittedName>
</protein>
<dbReference type="Pfam" id="PF16913">
    <property type="entry name" value="PUNUT"/>
    <property type="match status" value="1"/>
</dbReference>